<dbReference type="InterPro" id="IPR001309">
    <property type="entry name" value="Pept_C14_p20"/>
</dbReference>
<reference evidence="10" key="1">
    <citation type="submission" date="2025-08" db="UniProtKB">
        <authorList>
            <consortium name="Ensembl"/>
        </authorList>
    </citation>
    <scope>IDENTIFICATION</scope>
</reference>
<dbReference type="Proteomes" id="UP000261340">
    <property type="component" value="Unplaced"/>
</dbReference>
<name>A0A3Q0R7C0_AMPCI</name>
<keyword evidence="4" id="KW-0788">Thiol protease</keyword>
<dbReference type="STRING" id="61819.ENSACIP00000006381"/>
<keyword evidence="7" id="KW-0812">Transmembrane</keyword>
<evidence type="ECO:0008006" key="12">
    <source>
        <dbReference type="Google" id="ProtNLM"/>
    </source>
</evidence>
<feature type="domain" description="Caspase family p20" evidence="9">
    <location>
        <begin position="61"/>
        <end position="172"/>
    </location>
</feature>
<dbReference type="AlphaFoldDB" id="A0A3Q0R7C0"/>
<dbReference type="SMART" id="SM00115">
    <property type="entry name" value="CASc"/>
    <property type="match status" value="1"/>
</dbReference>
<dbReference type="PROSITE" id="PS50207">
    <property type="entry name" value="CASPASE_P10"/>
    <property type="match status" value="1"/>
</dbReference>
<organism evidence="10 11">
    <name type="scientific">Amphilophus citrinellus</name>
    <name type="common">Midas cichlid</name>
    <name type="synonym">Cichlasoma citrinellum</name>
    <dbReference type="NCBI Taxonomy" id="61819"/>
    <lineage>
        <taxon>Eukaryota</taxon>
        <taxon>Metazoa</taxon>
        <taxon>Chordata</taxon>
        <taxon>Craniata</taxon>
        <taxon>Vertebrata</taxon>
        <taxon>Euteleostomi</taxon>
        <taxon>Actinopterygii</taxon>
        <taxon>Neopterygii</taxon>
        <taxon>Teleostei</taxon>
        <taxon>Neoteleostei</taxon>
        <taxon>Acanthomorphata</taxon>
        <taxon>Ovalentaria</taxon>
        <taxon>Cichlomorphae</taxon>
        <taxon>Cichliformes</taxon>
        <taxon>Cichlidae</taxon>
        <taxon>New World cichlids</taxon>
        <taxon>Cichlasomatinae</taxon>
        <taxon>Heroini</taxon>
        <taxon>Amphilophus</taxon>
    </lineage>
</organism>
<dbReference type="PRINTS" id="PR00376">
    <property type="entry name" value="IL1BCENZYME"/>
</dbReference>
<sequence>ISSLTAILAPLSLKMLEEDQLEWEQDIPPDVFIGDSLKCCCLCDCRYSKSCIYPVTEYSMSNRIALLINNINFCEPSLNRYGAEKDEEAMVYLLRTLRYEVVRRRDLTAQVLIHTDSVFVVLMSHGNLGIISGSDQKDFEIDQIYECLNTKNCPALLDKPKVIIIQACRGGDSHLPNIMFFPDTYSYRIEAYGSYFIHHIVNVFLSWCHEDDIEELFTKASLTVFFFFFFNLNLFVLFENIYRRLLLNRSRLTLLHS</sequence>
<evidence type="ECO:0000256" key="4">
    <source>
        <dbReference type="ARBA" id="ARBA00022807"/>
    </source>
</evidence>
<protein>
    <recommendedName>
        <fullName evidence="12">Caspase family p20 domain-containing protein</fullName>
    </recommendedName>
</protein>
<evidence type="ECO:0000256" key="3">
    <source>
        <dbReference type="ARBA" id="ARBA00022801"/>
    </source>
</evidence>
<keyword evidence="11" id="KW-1185">Reference proteome</keyword>
<reference evidence="10" key="2">
    <citation type="submission" date="2025-09" db="UniProtKB">
        <authorList>
            <consortium name="Ensembl"/>
        </authorList>
    </citation>
    <scope>IDENTIFICATION</scope>
</reference>
<dbReference type="InterPro" id="IPR002138">
    <property type="entry name" value="Pept_C14_p10"/>
</dbReference>
<dbReference type="PANTHER" id="PTHR47901">
    <property type="entry name" value="CASPASE RECRUITMENT DOMAIN-CONTAINING PROTEIN 18"/>
    <property type="match status" value="1"/>
</dbReference>
<dbReference type="InterPro" id="IPR015917">
    <property type="entry name" value="Pept_C14A"/>
</dbReference>
<keyword evidence="5" id="KW-0865">Zymogen</keyword>
<keyword evidence="3" id="KW-0378">Hydrolase</keyword>
<evidence type="ECO:0000256" key="7">
    <source>
        <dbReference type="SAM" id="Phobius"/>
    </source>
</evidence>
<dbReference type="PANTHER" id="PTHR47901:SF3">
    <property type="entry name" value="CASPASE-1"/>
    <property type="match status" value="1"/>
</dbReference>
<keyword evidence="2" id="KW-0645">Protease</keyword>
<proteinExistence type="inferred from homology"/>
<dbReference type="InterPro" id="IPR002398">
    <property type="entry name" value="Pept_C14"/>
</dbReference>
<evidence type="ECO:0000256" key="5">
    <source>
        <dbReference type="ARBA" id="ARBA00023145"/>
    </source>
</evidence>
<dbReference type="Ensembl" id="ENSACIT00000006570.1">
    <property type="protein sequence ID" value="ENSACIP00000006381.1"/>
    <property type="gene ID" value="ENSACIG00000005016.1"/>
</dbReference>
<dbReference type="PROSITE" id="PS01121">
    <property type="entry name" value="CASPASE_HIS"/>
    <property type="match status" value="1"/>
</dbReference>
<dbReference type="InterPro" id="IPR016129">
    <property type="entry name" value="Caspase_his_AS"/>
</dbReference>
<dbReference type="Pfam" id="PF00656">
    <property type="entry name" value="Peptidase_C14"/>
    <property type="match status" value="1"/>
</dbReference>
<feature type="domain" description="Caspase family p10" evidence="8">
    <location>
        <begin position="182"/>
        <end position="224"/>
    </location>
</feature>
<evidence type="ECO:0000259" key="8">
    <source>
        <dbReference type="PROSITE" id="PS50207"/>
    </source>
</evidence>
<dbReference type="InterPro" id="IPR011600">
    <property type="entry name" value="Pept_C14_caspase"/>
</dbReference>
<dbReference type="PROSITE" id="PS01122">
    <property type="entry name" value="CASPASE_CYS"/>
    <property type="match status" value="1"/>
</dbReference>
<evidence type="ECO:0000313" key="11">
    <source>
        <dbReference type="Proteomes" id="UP000261340"/>
    </source>
</evidence>
<evidence type="ECO:0000259" key="9">
    <source>
        <dbReference type="PROSITE" id="PS50208"/>
    </source>
</evidence>
<dbReference type="InterPro" id="IPR033139">
    <property type="entry name" value="Caspase_cys_AS"/>
</dbReference>
<dbReference type="SUPFAM" id="SSF52129">
    <property type="entry name" value="Caspase-like"/>
    <property type="match status" value="1"/>
</dbReference>
<dbReference type="GeneTree" id="ENSGT00940000162428"/>
<dbReference type="GO" id="GO:0004197">
    <property type="term" value="F:cysteine-type endopeptidase activity"/>
    <property type="evidence" value="ECO:0007669"/>
    <property type="project" value="InterPro"/>
</dbReference>
<dbReference type="OMA" id="WCHEDDI"/>
<dbReference type="PROSITE" id="PS50208">
    <property type="entry name" value="CASPASE_P20"/>
    <property type="match status" value="1"/>
</dbReference>
<dbReference type="Gene3D" id="3.40.50.1460">
    <property type="match status" value="1"/>
</dbReference>
<accession>A0A3Q0R7C0</accession>
<keyword evidence="7" id="KW-1133">Transmembrane helix</keyword>
<comment type="similarity">
    <text evidence="1 6">Belongs to the peptidase C14A family.</text>
</comment>
<evidence type="ECO:0000256" key="6">
    <source>
        <dbReference type="RuleBase" id="RU003971"/>
    </source>
</evidence>
<dbReference type="GO" id="GO:0006915">
    <property type="term" value="P:apoptotic process"/>
    <property type="evidence" value="ECO:0007669"/>
    <property type="project" value="UniProtKB-KW"/>
</dbReference>
<feature type="transmembrane region" description="Helical" evidence="7">
    <location>
        <begin position="222"/>
        <end position="242"/>
    </location>
</feature>
<evidence type="ECO:0000256" key="2">
    <source>
        <dbReference type="ARBA" id="ARBA00022670"/>
    </source>
</evidence>
<keyword evidence="7" id="KW-0472">Membrane</keyword>
<dbReference type="InterPro" id="IPR029030">
    <property type="entry name" value="Caspase-like_dom_sf"/>
</dbReference>
<dbReference type="GO" id="GO:0006508">
    <property type="term" value="P:proteolysis"/>
    <property type="evidence" value="ECO:0007669"/>
    <property type="project" value="UniProtKB-KW"/>
</dbReference>
<evidence type="ECO:0000313" key="10">
    <source>
        <dbReference type="Ensembl" id="ENSACIP00000006381.1"/>
    </source>
</evidence>
<evidence type="ECO:0000256" key="1">
    <source>
        <dbReference type="ARBA" id="ARBA00010134"/>
    </source>
</evidence>